<dbReference type="OrthoDB" id="7492290at2759"/>
<reference evidence="3" key="1">
    <citation type="submission" date="2025-08" db="UniProtKB">
        <authorList>
            <consortium name="RefSeq"/>
        </authorList>
    </citation>
    <scope>IDENTIFICATION</scope>
    <source>
        <tissue evidence="3">Silk gland</tissue>
    </source>
</reference>
<organism evidence="2 3">
    <name type="scientific">Bombyx mandarina</name>
    <name type="common">Wild silk moth</name>
    <name type="synonym">Wild silkworm</name>
    <dbReference type="NCBI Taxonomy" id="7092"/>
    <lineage>
        <taxon>Eukaryota</taxon>
        <taxon>Metazoa</taxon>
        <taxon>Ecdysozoa</taxon>
        <taxon>Arthropoda</taxon>
        <taxon>Hexapoda</taxon>
        <taxon>Insecta</taxon>
        <taxon>Pterygota</taxon>
        <taxon>Neoptera</taxon>
        <taxon>Endopterygota</taxon>
        <taxon>Lepidoptera</taxon>
        <taxon>Glossata</taxon>
        <taxon>Ditrysia</taxon>
        <taxon>Bombycoidea</taxon>
        <taxon>Bombycidae</taxon>
        <taxon>Bombycinae</taxon>
        <taxon>Bombyx</taxon>
    </lineage>
</organism>
<keyword evidence="2" id="KW-1185">Reference proteome</keyword>
<feature type="region of interest" description="Disordered" evidence="1">
    <location>
        <begin position="436"/>
        <end position="471"/>
    </location>
</feature>
<name>A0A6J2JBV9_BOMMA</name>
<gene>
    <name evidence="3" type="primary">LOC114240456</name>
</gene>
<evidence type="ECO:0000313" key="2">
    <source>
        <dbReference type="Proteomes" id="UP000504629"/>
    </source>
</evidence>
<dbReference type="AlphaFoldDB" id="A0A6J2JBV9"/>
<feature type="region of interest" description="Disordered" evidence="1">
    <location>
        <begin position="89"/>
        <end position="165"/>
    </location>
</feature>
<dbReference type="Proteomes" id="UP000504629">
    <property type="component" value="Unplaced"/>
</dbReference>
<proteinExistence type="predicted"/>
<feature type="compositionally biased region" description="Basic and acidic residues" evidence="1">
    <location>
        <begin position="143"/>
        <end position="159"/>
    </location>
</feature>
<dbReference type="GeneID" id="114240456"/>
<accession>A0A6J2JBV9</accession>
<dbReference type="RefSeq" id="XP_028026798.1">
    <property type="nucleotide sequence ID" value="XM_028170997.1"/>
</dbReference>
<feature type="region of interest" description="Disordered" evidence="1">
    <location>
        <begin position="917"/>
        <end position="985"/>
    </location>
</feature>
<evidence type="ECO:0000256" key="1">
    <source>
        <dbReference type="SAM" id="MobiDB-lite"/>
    </source>
</evidence>
<feature type="compositionally biased region" description="Polar residues" evidence="1">
    <location>
        <begin position="9"/>
        <end position="21"/>
    </location>
</feature>
<sequence>MAPRKKPNNVENTNAATTPKAQKQIKKINRKNPAVGTVKKPPQKPVERQVRKRTTKKSINFERNIELANEVAKLQLTKKNSIVVSFKNDIKIEPVNKPAPRQVNTNRKSKRGMPSLEPEAESNDKKPAVNGIAPKTVKTTDGVTEKKPAPKKRPAEPKRPTPKRNIVKKTADRPKIARNNNITRYLKLTITKKNNVGKEDVISKVVSDHAEAGGEAVQSAVEPQAPSVVETRKVSVASSSNLSWTKDVSSSNTTISARIDDIVRIDNKMPIVRLTKLGDGIKQEKCDSDATSSISSSTDESKIDVANDLNLSITSESTIAEEAADKNDNEAKKTEVRDELRKAFDKLSSSLKKFDIEIMKWIGHTSDDTKVSFQNKILKVLKEESDVLNNCRCIKNHLRGVTNDTEETLDRQGDGSKHNDEVDFVRPAEVSRKVPDDLESTRRNLSNKSGNCMLNQNSALSPPLVSKPMQSSNEDNVRLSVGGYNYEDDDAISLFAESISGMELSQFNSSIAVNGTVDNEEEYIPRPISENESPDKFTYFPTKITNGQAETSKKTICERHNADSTSVGKDFYDALAETAMASFEDDYQESAKDMEPFRGPAKFVKNRDTLSLMASKNKPMHARNSVLFKNVCFYNTLGHCKNLMCRFPHVIPDVLDVKRLLATLHESIFIREYMILRDYSNLRRKYGFCFVEECRKRQLTRTLVEMAIDFITKATHGNKDDSDLKLSVLEYVLMYLNHVDLEGYGDLLKCKVAPSVQLCDVLMLTIATTQNFSRFKPVFLNLTSFMVANDMGFGEEVANHVLERVCILPNEDPLSRAVLDILKRTDASIFQSNMAAQFEKQLGAFNKNLLEEYLSARTRAGSRQVAQFDRGMESLTVMCPRSDTSPDTTNVETKLNSLEPAATAPTDSNYPRFNQYSSSRNSSVGEWPKHFQKWGRPSPRAPPPLMSLFNAPVRPPVRPPRRQVMYRPPTRPHHPSYQRRCARDF</sequence>
<protein>
    <submittedName>
        <fullName evidence="3">Uncharacterized protein LOC114240456</fullName>
    </submittedName>
</protein>
<feature type="compositionally biased region" description="Polar residues" evidence="1">
    <location>
        <begin position="443"/>
        <end position="460"/>
    </location>
</feature>
<dbReference type="KEGG" id="bman:114240456"/>
<evidence type="ECO:0000313" key="3">
    <source>
        <dbReference type="RefSeq" id="XP_028026798.1"/>
    </source>
</evidence>
<feature type="region of interest" description="Disordered" evidence="1">
    <location>
        <begin position="1"/>
        <end position="57"/>
    </location>
</feature>